<feature type="non-terminal residue" evidence="1">
    <location>
        <position position="111"/>
    </location>
</feature>
<proteinExistence type="predicted"/>
<organism evidence="1">
    <name type="scientific">human gut metagenome</name>
    <dbReference type="NCBI Taxonomy" id="408170"/>
    <lineage>
        <taxon>unclassified sequences</taxon>
        <taxon>metagenomes</taxon>
        <taxon>organismal metagenomes</taxon>
    </lineage>
</organism>
<dbReference type="PANTHER" id="PTHR39162">
    <property type="entry name" value="GLL3345 PROTEIN"/>
    <property type="match status" value="1"/>
</dbReference>
<dbReference type="AlphaFoldDB" id="K1ST41"/>
<dbReference type="InterPro" id="IPR014229">
    <property type="entry name" value="Spore_YtfJ"/>
</dbReference>
<sequence length="111" mass="11562">MNLMENIEKKTPLNDLMDTTMDKIRDMVDSNTIIGEPITTPDGVTVIPVSRVSFGFGAGGGDYGKTDTAHFGGGAGAGVKVDPVAFLIVKDGLTRVMPVAIPAAATVDRVL</sequence>
<protein>
    <submittedName>
        <fullName evidence="1">Sporulation protein YtfJ</fullName>
    </submittedName>
</protein>
<dbReference type="EMBL" id="AJWY01007499">
    <property type="protein sequence ID" value="EKC63827.1"/>
    <property type="molecule type" value="Genomic_DNA"/>
</dbReference>
<dbReference type="PIRSF" id="PIRSF021377">
    <property type="entry name" value="YtfJ"/>
    <property type="match status" value="1"/>
</dbReference>
<dbReference type="PANTHER" id="PTHR39162:SF1">
    <property type="entry name" value="SPORULATION PROTEIN YTFJ"/>
    <property type="match status" value="1"/>
</dbReference>
<accession>K1ST41</accession>
<evidence type="ECO:0000313" key="1">
    <source>
        <dbReference type="EMBL" id="EKC63827.1"/>
    </source>
</evidence>
<comment type="caution">
    <text evidence="1">The sequence shown here is derived from an EMBL/GenBank/DDBJ whole genome shotgun (WGS) entry which is preliminary data.</text>
</comment>
<gene>
    <name evidence="1" type="ORF">LEA_11145</name>
</gene>
<dbReference type="Pfam" id="PF09579">
    <property type="entry name" value="Spore_YtfJ"/>
    <property type="match status" value="1"/>
</dbReference>
<name>K1ST41_9ZZZZ</name>
<reference evidence="1" key="1">
    <citation type="journal article" date="2013" name="Environ. Microbiol.">
        <title>Microbiota from the distal guts of lean and obese adolescents exhibit partial functional redundancy besides clear differences in community structure.</title>
        <authorList>
            <person name="Ferrer M."/>
            <person name="Ruiz A."/>
            <person name="Lanza F."/>
            <person name="Haange S.B."/>
            <person name="Oberbach A."/>
            <person name="Till H."/>
            <person name="Bargiela R."/>
            <person name="Campoy C."/>
            <person name="Segura M.T."/>
            <person name="Richter M."/>
            <person name="von Bergen M."/>
            <person name="Seifert J."/>
            <person name="Suarez A."/>
        </authorList>
    </citation>
    <scope>NUCLEOTIDE SEQUENCE</scope>
</reference>